<accession>A0A2K9MD45</accession>
<dbReference type="PANTHER" id="PTHR13847:SF287">
    <property type="entry name" value="FAD-DEPENDENT OXIDOREDUCTASE DOMAIN-CONTAINING PROTEIN 1"/>
    <property type="match status" value="1"/>
</dbReference>
<evidence type="ECO:0000313" key="4">
    <source>
        <dbReference type="Proteomes" id="UP000234882"/>
    </source>
</evidence>
<sequence length="366" mass="38686">MKSDVIIIGGGIAGVSAGALIASGAQVTLLESESMIGHHTTGRSAAMFIRNYGGPAVARLNEIAEAVFENPEGISDQPLLTPRGELHVARADEAEHLERYLRDAEGMDRVTTEEALQLCPILRPEAAVHAAIERGAQAIDTDLLLQGYAKMLRRNGGRIETGAPVTAITHQGGTWRVETPKGTFEAPVLVNAAGAWADQVAGLAGLAPVGLVPRRRNAAILPAPAGHDVETWPMVVNAADRWYIKPEAGKLMFSPSDAVPSDPCDAWSDDMELAEGLDRFSQDVTYEVTRVERSWAGLRSFAPDLAPVVGFDPDATGFWWLAGQGGTGIQTAPALAALSAAGVLGQPSPVSDEVLASFSPKRFRTA</sequence>
<gene>
    <name evidence="3" type="ORF">CYR75_03890</name>
</gene>
<proteinExistence type="predicted"/>
<dbReference type="Gene3D" id="3.30.9.10">
    <property type="entry name" value="D-Amino Acid Oxidase, subunit A, domain 2"/>
    <property type="match status" value="1"/>
</dbReference>
<dbReference type="GO" id="GO:0005737">
    <property type="term" value="C:cytoplasm"/>
    <property type="evidence" value="ECO:0007669"/>
    <property type="project" value="TreeGrafter"/>
</dbReference>
<evidence type="ECO:0000256" key="1">
    <source>
        <dbReference type="ARBA" id="ARBA00023002"/>
    </source>
</evidence>
<feature type="domain" description="FAD dependent oxidoreductase" evidence="2">
    <location>
        <begin position="4"/>
        <end position="340"/>
    </location>
</feature>
<dbReference type="OrthoDB" id="7421214at2"/>
<dbReference type="Pfam" id="PF01266">
    <property type="entry name" value="DAO"/>
    <property type="match status" value="1"/>
</dbReference>
<dbReference type="EMBL" id="CP025583">
    <property type="protein sequence ID" value="AUM73540.1"/>
    <property type="molecule type" value="Genomic_DNA"/>
</dbReference>
<keyword evidence="4" id="KW-1185">Reference proteome</keyword>
<organism evidence="3 4">
    <name type="scientific">Paracoccus jeotgali</name>
    <dbReference type="NCBI Taxonomy" id="2065379"/>
    <lineage>
        <taxon>Bacteria</taxon>
        <taxon>Pseudomonadati</taxon>
        <taxon>Pseudomonadota</taxon>
        <taxon>Alphaproteobacteria</taxon>
        <taxon>Rhodobacterales</taxon>
        <taxon>Paracoccaceae</taxon>
        <taxon>Paracoccus</taxon>
    </lineage>
</organism>
<dbReference type="AlphaFoldDB" id="A0A2K9MD45"/>
<evidence type="ECO:0000313" key="3">
    <source>
        <dbReference type="EMBL" id="AUM73540.1"/>
    </source>
</evidence>
<evidence type="ECO:0000259" key="2">
    <source>
        <dbReference type="Pfam" id="PF01266"/>
    </source>
</evidence>
<protein>
    <submittedName>
        <fullName evidence="3">Glycerol-3-phosphate dehydrogenase</fullName>
    </submittedName>
</protein>
<dbReference type="InterPro" id="IPR036188">
    <property type="entry name" value="FAD/NAD-bd_sf"/>
</dbReference>
<dbReference type="Gene3D" id="3.50.50.60">
    <property type="entry name" value="FAD/NAD(P)-binding domain"/>
    <property type="match status" value="1"/>
</dbReference>
<name>A0A2K9MD45_9RHOB</name>
<dbReference type="GO" id="GO:0016491">
    <property type="term" value="F:oxidoreductase activity"/>
    <property type="evidence" value="ECO:0007669"/>
    <property type="project" value="UniProtKB-KW"/>
</dbReference>
<dbReference type="InterPro" id="IPR006076">
    <property type="entry name" value="FAD-dep_OxRdtase"/>
</dbReference>
<dbReference type="SUPFAM" id="SSF51905">
    <property type="entry name" value="FAD/NAD(P)-binding domain"/>
    <property type="match status" value="1"/>
</dbReference>
<reference evidence="4" key="1">
    <citation type="submission" date="2017-12" db="EMBL/GenBank/DDBJ databases">
        <title>Genomic analysis of Paracoccus sp. CBA4604.</title>
        <authorList>
            <person name="Roh S.W."/>
            <person name="Kim J.Y."/>
            <person name="Kim J.S."/>
        </authorList>
    </citation>
    <scope>NUCLEOTIDE SEQUENCE [LARGE SCALE GENOMIC DNA]</scope>
    <source>
        <strain evidence="4">CBA4604</strain>
    </source>
</reference>
<dbReference type="Proteomes" id="UP000234882">
    <property type="component" value="Chromosome"/>
</dbReference>
<keyword evidence="1" id="KW-0560">Oxidoreductase</keyword>
<dbReference type="KEGG" id="paru:CYR75_03890"/>
<dbReference type="PANTHER" id="PTHR13847">
    <property type="entry name" value="SARCOSINE DEHYDROGENASE-RELATED"/>
    <property type="match status" value="1"/>
</dbReference>